<dbReference type="WBParaSite" id="MCOS_0000454101-mRNA-1">
    <property type="protein sequence ID" value="MCOS_0000454101-mRNA-1"/>
    <property type="gene ID" value="MCOS_0000454101"/>
</dbReference>
<name>A0A0R3UC93_MESCO</name>
<sequence>LVTAVGGLPSDAAQTNNFISPVNAYQSSRVIYQDYQ</sequence>
<dbReference type="AlphaFoldDB" id="A0A0R3UC93"/>
<evidence type="ECO:0000313" key="1">
    <source>
        <dbReference type="WBParaSite" id="MCOS_0000454101-mRNA-1"/>
    </source>
</evidence>
<proteinExistence type="predicted"/>
<reference evidence="1" key="1">
    <citation type="submission" date="2017-02" db="UniProtKB">
        <authorList>
            <consortium name="WormBaseParasite"/>
        </authorList>
    </citation>
    <scope>IDENTIFICATION</scope>
</reference>
<protein>
    <submittedName>
        <fullName evidence="1">Adhesin</fullName>
    </submittedName>
</protein>
<accession>A0A0R3UC93</accession>
<organism evidence="1">
    <name type="scientific">Mesocestoides corti</name>
    <name type="common">Flatworm</name>
    <dbReference type="NCBI Taxonomy" id="53468"/>
    <lineage>
        <taxon>Eukaryota</taxon>
        <taxon>Metazoa</taxon>
        <taxon>Spiralia</taxon>
        <taxon>Lophotrochozoa</taxon>
        <taxon>Platyhelminthes</taxon>
        <taxon>Cestoda</taxon>
        <taxon>Eucestoda</taxon>
        <taxon>Cyclophyllidea</taxon>
        <taxon>Mesocestoididae</taxon>
        <taxon>Mesocestoides</taxon>
    </lineage>
</organism>